<comment type="caution">
    <text evidence="5">The sequence shown here is derived from an EMBL/GenBank/DDBJ whole genome shotgun (WGS) entry which is preliminary data.</text>
</comment>
<reference evidence="5" key="1">
    <citation type="submission" date="2023-07" db="EMBL/GenBank/DDBJ databases">
        <title>Comparative genomics of wheat-associated soil bacteria to identify genetic determinants of phenazine resistance.</title>
        <authorList>
            <person name="Mouncey N."/>
        </authorList>
    </citation>
    <scope>NUCLEOTIDE SEQUENCE</scope>
    <source>
        <strain evidence="5">V4I22</strain>
    </source>
</reference>
<dbReference type="CDD" id="cd05233">
    <property type="entry name" value="SDR_c"/>
    <property type="match status" value="1"/>
</dbReference>
<dbReference type="PANTHER" id="PTHR44196">
    <property type="entry name" value="DEHYDROGENASE/REDUCTASE SDR FAMILY MEMBER 7B"/>
    <property type="match status" value="1"/>
</dbReference>
<dbReference type="GO" id="GO:0016020">
    <property type="term" value="C:membrane"/>
    <property type="evidence" value="ECO:0007669"/>
    <property type="project" value="TreeGrafter"/>
</dbReference>
<dbReference type="EMBL" id="JAUSZV010000005">
    <property type="protein sequence ID" value="MDQ0904999.1"/>
    <property type="molecule type" value="Genomic_DNA"/>
</dbReference>
<dbReference type="Pfam" id="PF00106">
    <property type="entry name" value="adh_short"/>
    <property type="match status" value="1"/>
</dbReference>
<evidence type="ECO:0000256" key="2">
    <source>
        <dbReference type="ARBA" id="ARBA00023002"/>
    </source>
</evidence>
<dbReference type="Gene3D" id="3.40.50.720">
    <property type="entry name" value="NAD(P)-binding Rossmann-like Domain"/>
    <property type="match status" value="1"/>
</dbReference>
<dbReference type="SUPFAM" id="SSF51735">
    <property type="entry name" value="NAD(P)-binding Rossmann-fold domains"/>
    <property type="match status" value="1"/>
</dbReference>
<evidence type="ECO:0000259" key="4">
    <source>
        <dbReference type="SMART" id="SM00822"/>
    </source>
</evidence>
<protein>
    <submittedName>
        <fullName evidence="5">NADP-dependent 3-hydroxy acid dehydrogenase YdfG</fullName>
    </submittedName>
</protein>
<dbReference type="InterPro" id="IPR036291">
    <property type="entry name" value="NAD(P)-bd_dom_sf"/>
</dbReference>
<feature type="domain" description="Ketoreductase" evidence="4">
    <location>
        <begin position="22"/>
        <end position="220"/>
    </location>
</feature>
<dbReference type="PANTHER" id="PTHR44196:SF1">
    <property type="entry name" value="DEHYDROGENASE_REDUCTASE SDR FAMILY MEMBER 7B"/>
    <property type="match status" value="1"/>
</dbReference>
<evidence type="ECO:0000313" key="5">
    <source>
        <dbReference type="EMBL" id="MDQ0904999.1"/>
    </source>
</evidence>
<dbReference type="SMART" id="SM00822">
    <property type="entry name" value="PKS_KR"/>
    <property type="match status" value="1"/>
</dbReference>
<dbReference type="InterPro" id="IPR057326">
    <property type="entry name" value="KR_dom"/>
</dbReference>
<organism evidence="5 6">
    <name type="scientific">Streptomyces canus</name>
    <dbReference type="NCBI Taxonomy" id="58343"/>
    <lineage>
        <taxon>Bacteria</taxon>
        <taxon>Bacillati</taxon>
        <taxon>Actinomycetota</taxon>
        <taxon>Actinomycetes</taxon>
        <taxon>Kitasatosporales</taxon>
        <taxon>Streptomycetaceae</taxon>
        <taxon>Streptomyces</taxon>
        <taxon>Streptomyces aurantiacus group</taxon>
    </lineage>
</organism>
<accession>A0AAW8F4C9</accession>
<proteinExistence type="inferred from homology"/>
<dbReference type="GO" id="GO:0016616">
    <property type="term" value="F:oxidoreductase activity, acting on the CH-OH group of donors, NAD or NADP as acceptor"/>
    <property type="evidence" value="ECO:0007669"/>
    <property type="project" value="UniProtKB-ARBA"/>
</dbReference>
<name>A0AAW8F4C9_9ACTN</name>
<dbReference type="InterPro" id="IPR002347">
    <property type="entry name" value="SDR_fam"/>
</dbReference>
<dbReference type="FunFam" id="3.40.50.720:FF:000047">
    <property type="entry name" value="NADP-dependent L-serine/L-allo-threonine dehydrogenase"/>
    <property type="match status" value="1"/>
</dbReference>
<dbReference type="Proteomes" id="UP001234216">
    <property type="component" value="Unassembled WGS sequence"/>
</dbReference>
<keyword evidence="2" id="KW-0560">Oxidoreductase</keyword>
<dbReference type="InterPro" id="IPR020904">
    <property type="entry name" value="Sc_DH/Rdtase_CS"/>
</dbReference>
<evidence type="ECO:0000313" key="6">
    <source>
        <dbReference type="Proteomes" id="UP001234216"/>
    </source>
</evidence>
<sequence length="262" mass="27294">MKHAADTCPLYSEAAVLSLHGKTVAITGASSGIGEATARLLAQGGAAVVLAARRSERIDAIAQDIRKEGGRAATCVVDVTEPQDLQRLVSTTIDQYGRIDVLVNNAGIAPISPLADLDTEGWSAMIDVNLRGMLNGVAAALPVFREQGAGHLVSIVSVAGLYGASPSMAVYAATKNAVRTIHEGLRTESTDGVLRTTAISPGYVRTDLASSMADPQIREQTRKNMDAMGIPPAAVARAVVFAIEQPGDVEIGEINVRPTVQA</sequence>
<gene>
    <name evidence="5" type="ORF">QFZ22_000984</name>
</gene>
<dbReference type="PRINTS" id="PR00081">
    <property type="entry name" value="GDHRDH"/>
</dbReference>
<evidence type="ECO:0000256" key="3">
    <source>
        <dbReference type="RuleBase" id="RU000363"/>
    </source>
</evidence>
<comment type="similarity">
    <text evidence="1 3">Belongs to the short-chain dehydrogenases/reductases (SDR) family.</text>
</comment>
<dbReference type="PRINTS" id="PR00080">
    <property type="entry name" value="SDRFAMILY"/>
</dbReference>
<dbReference type="PROSITE" id="PS00061">
    <property type="entry name" value="ADH_SHORT"/>
    <property type="match status" value="1"/>
</dbReference>
<dbReference type="AlphaFoldDB" id="A0AAW8F4C9"/>
<evidence type="ECO:0000256" key="1">
    <source>
        <dbReference type="ARBA" id="ARBA00006484"/>
    </source>
</evidence>